<dbReference type="EMBL" id="CP138896">
    <property type="protein sequence ID" value="WPK25262.1"/>
    <property type="molecule type" value="Genomic_DNA"/>
</dbReference>
<dbReference type="InterPro" id="IPR036872">
    <property type="entry name" value="CH_dom_sf"/>
</dbReference>
<dbReference type="Proteomes" id="UP001338582">
    <property type="component" value="Chromosome 3"/>
</dbReference>
<dbReference type="GeneID" id="88173636"/>
<dbReference type="Pfam" id="PF00307">
    <property type="entry name" value="CH"/>
    <property type="match status" value="1"/>
</dbReference>
<dbReference type="Gene3D" id="1.10.418.10">
    <property type="entry name" value="Calponin-like domain"/>
    <property type="match status" value="2"/>
</dbReference>
<dbReference type="RefSeq" id="XP_062877644.1">
    <property type="nucleotide sequence ID" value="XM_063021574.1"/>
</dbReference>
<evidence type="ECO:0000259" key="1">
    <source>
        <dbReference type="PROSITE" id="PS50021"/>
    </source>
</evidence>
<dbReference type="SUPFAM" id="SSF47576">
    <property type="entry name" value="Calponin-homology domain, CH-domain"/>
    <property type="match status" value="1"/>
</dbReference>
<sequence length="630" mass="71957">MADEWVSTQHRTMARWVSSKVNVQVTDLTQDLGDGTILIALVNILIDESGGGYTLQPVYKRPNFTLQKVENVDDFLKFCRLVLKINTCNISAEDVVGGNLKLILGLIWTLFVFLISRLASVSNDSRSIADIKTILIKWINTIVRSRALPEVTNFNKDWSLQQNNRPDLIFAAILDFYTQDLIVYDAYVSGKKYANLEILIALAKSQLDIPDLAESLDFNVLVPDEKCVILYLLQWYLCFEREEEESVPAEMPALRSSEDQVASFISHIVSAVRYRNKYETKALRLLNQMSTQTQKLRSQALFFENPQSLCALEQSLDSFCSLLLASELLEETLKNKQDCSFIIDQFSELFGRLDQVCQYKIEIKPMFCTTELPELNNLFRQALFELKKCGITTGYEPFKQLSLAHLLSKIESLDTIDHELCSAIQTQLSQLGLSALSNIDSNIEFLLKNLRARGKQVCDDTKRYAEALQQLRDCKVKLCHYEETIAQRFSISELQALLASIDTIEVPDTPDTPQDSEYMVFKDLVSGLKNQKNMTFYDLKQFLKNCLTQDSYNSTEVKEFTKLVPTRKLLTLSESDDFSCLLNLDDSDHSTNIFDRVLKTLEYKLSGTHNRLYDISLFISQLENGFCINS</sequence>
<feature type="domain" description="Calponin-homology (CH)" evidence="1">
    <location>
        <begin position="7"/>
        <end position="115"/>
    </location>
</feature>
<name>A0AAX4H9Q1_9ASCO</name>
<proteinExistence type="predicted"/>
<dbReference type="InterPro" id="IPR001715">
    <property type="entry name" value="CH_dom"/>
</dbReference>
<dbReference type="AlphaFoldDB" id="A0AAX4H9Q1"/>
<accession>A0AAX4H9Q1</accession>
<dbReference type="SMART" id="SM00033">
    <property type="entry name" value="CH"/>
    <property type="match status" value="2"/>
</dbReference>
<dbReference type="GO" id="GO:0007010">
    <property type="term" value="P:cytoskeleton organization"/>
    <property type="evidence" value="ECO:0007669"/>
    <property type="project" value="UniProtKB-ARBA"/>
</dbReference>
<organism evidence="2 3">
    <name type="scientific">Australozyma saopauloensis</name>
    <dbReference type="NCBI Taxonomy" id="291208"/>
    <lineage>
        <taxon>Eukaryota</taxon>
        <taxon>Fungi</taxon>
        <taxon>Dikarya</taxon>
        <taxon>Ascomycota</taxon>
        <taxon>Saccharomycotina</taxon>
        <taxon>Pichiomycetes</taxon>
        <taxon>Metschnikowiaceae</taxon>
        <taxon>Australozyma</taxon>
    </lineage>
</organism>
<feature type="domain" description="Calponin-homology (CH)" evidence="1">
    <location>
        <begin position="129"/>
        <end position="240"/>
    </location>
</feature>
<evidence type="ECO:0000313" key="2">
    <source>
        <dbReference type="EMBL" id="WPK25262.1"/>
    </source>
</evidence>
<keyword evidence="3" id="KW-1185">Reference proteome</keyword>
<dbReference type="PANTHER" id="PTHR11915">
    <property type="entry name" value="SPECTRIN/FILAMIN RELATED CYTOSKELETAL PROTEIN"/>
    <property type="match status" value="1"/>
</dbReference>
<gene>
    <name evidence="2" type="ORF">PUMCH_002572</name>
</gene>
<dbReference type="KEGG" id="asau:88173636"/>
<dbReference type="PROSITE" id="PS50021">
    <property type="entry name" value="CH"/>
    <property type="match status" value="2"/>
</dbReference>
<evidence type="ECO:0000313" key="3">
    <source>
        <dbReference type="Proteomes" id="UP001338582"/>
    </source>
</evidence>
<reference evidence="2 3" key="1">
    <citation type="submission" date="2023-10" db="EMBL/GenBank/DDBJ databases">
        <title>Draft Genome Sequence of Candida saopaulonensis from a very Premature Infant with Sepsis.</title>
        <authorList>
            <person name="Ning Y."/>
            <person name="Dai R."/>
            <person name="Xiao M."/>
            <person name="Xu Y."/>
            <person name="Yan Q."/>
            <person name="Zhang L."/>
        </authorList>
    </citation>
    <scope>NUCLEOTIDE SEQUENCE [LARGE SCALE GENOMIC DNA]</scope>
    <source>
        <strain evidence="2 3">19XY460</strain>
    </source>
</reference>
<protein>
    <recommendedName>
        <fullName evidence="1">Calponin-homology (CH) domain-containing protein</fullName>
    </recommendedName>
</protein>